<feature type="domain" description="Multidrug resistance protein MdtA-like barrel-sandwich hybrid" evidence="2">
    <location>
        <begin position="77"/>
        <end position="205"/>
    </location>
</feature>
<dbReference type="NCBIfam" id="TIGR01730">
    <property type="entry name" value="RND_mfp"/>
    <property type="match status" value="1"/>
</dbReference>
<dbReference type="InterPro" id="IPR006143">
    <property type="entry name" value="RND_pump_MFP"/>
</dbReference>
<keyword evidence="1" id="KW-0472">Membrane</keyword>
<proteinExistence type="predicted"/>
<dbReference type="SUPFAM" id="SSF111369">
    <property type="entry name" value="HlyD-like secretion proteins"/>
    <property type="match status" value="1"/>
</dbReference>
<keyword evidence="1" id="KW-1133">Transmembrane helix</keyword>
<protein>
    <submittedName>
        <fullName evidence="5">Macrolide export protein MacA</fullName>
    </submittedName>
</protein>
<keyword evidence="1" id="KW-0812">Transmembrane</keyword>
<dbReference type="AlphaFoldDB" id="A0A645DSB4"/>
<dbReference type="InterPro" id="IPR058637">
    <property type="entry name" value="YknX-like_C"/>
</dbReference>
<dbReference type="PANTHER" id="PTHR30469:SF33">
    <property type="entry name" value="SLR1207 PROTEIN"/>
    <property type="match status" value="1"/>
</dbReference>
<dbReference type="EMBL" id="VSSQ01038419">
    <property type="protein sequence ID" value="MPM91352.1"/>
    <property type="molecule type" value="Genomic_DNA"/>
</dbReference>
<evidence type="ECO:0000259" key="2">
    <source>
        <dbReference type="Pfam" id="PF25917"/>
    </source>
</evidence>
<dbReference type="Gene3D" id="2.40.420.20">
    <property type="match status" value="1"/>
</dbReference>
<dbReference type="Gene3D" id="2.40.30.170">
    <property type="match status" value="1"/>
</dbReference>
<evidence type="ECO:0000259" key="4">
    <source>
        <dbReference type="Pfam" id="PF25990"/>
    </source>
</evidence>
<dbReference type="PANTHER" id="PTHR30469">
    <property type="entry name" value="MULTIDRUG RESISTANCE PROTEIN MDTA"/>
    <property type="match status" value="1"/>
</dbReference>
<reference evidence="5" key="1">
    <citation type="submission" date="2019-08" db="EMBL/GenBank/DDBJ databases">
        <authorList>
            <person name="Kucharzyk K."/>
            <person name="Murdoch R.W."/>
            <person name="Higgins S."/>
            <person name="Loffler F."/>
        </authorList>
    </citation>
    <scope>NUCLEOTIDE SEQUENCE</scope>
</reference>
<organism evidence="5">
    <name type="scientific">bioreactor metagenome</name>
    <dbReference type="NCBI Taxonomy" id="1076179"/>
    <lineage>
        <taxon>unclassified sequences</taxon>
        <taxon>metagenomes</taxon>
        <taxon>ecological metagenomes</taxon>
    </lineage>
</organism>
<dbReference type="GO" id="GO:0015562">
    <property type="term" value="F:efflux transmembrane transporter activity"/>
    <property type="evidence" value="ECO:0007669"/>
    <property type="project" value="TreeGrafter"/>
</dbReference>
<feature type="domain" description="YknX-like beta-barrel" evidence="4">
    <location>
        <begin position="213"/>
        <end position="288"/>
    </location>
</feature>
<evidence type="ECO:0000256" key="1">
    <source>
        <dbReference type="SAM" id="Phobius"/>
    </source>
</evidence>
<dbReference type="InterPro" id="IPR058625">
    <property type="entry name" value="MdtA-like_BSH"/>
</dbReference>
<dbReference type="InterPro" id="IPR058636">
    <property type="entry name" value="Beta-barrel_YknX"/>
</dbReference>
<dbReference type="Gene3D" id="1.10.287.470">
    <property type="entry name" value="Helix hairpin bin"/>
    <property type="match status" value="1"/>
</dbReference>
<dbReference type="Pfam" id="PF25917">
    <property type="entry name" value="BSH_RND"/>
    <property type="match status" value="1"/>
</dbReference>
<comment type="caution">
    <text evidence="5">The sequence shown here is derived from an EMBL/GenBank/DDBJ whole genome shotgun (WGS) entry which is preliminary data.</text>
</comment>
<name>A0A645DSB4_9ZZZZ</name>
<evidence type="ECO:0000313" key="5">
    <source>
        <dbReference type="EMBL" id="MPM91352.1"/>
    </source>
</evidence>
<dbReference type="Gene3D" id="2.40.50.100">
    <property type="match status" value="1"/>
</dbReference>
<dbReference type="Pfam" id="PF25990">
    <property type="entry name" value="Beta-barrel_YknX"/>
    <property type="match status" value="1"/>
</dbReference>
<feature type="transmembrane region" description="Helical" evidence="1">
    <location>
        <begin position="21"/>
        <end position="43"/>
    </location>
</feature>
<accession>A0A645DSB4</accession>
<gene>
    <name evidence="5" type="primary">macA_28</name>
    <name evidence="5" type="ORF">SDC9_138480</name>
</gene>
<sequence length="369" mass="40002">MSVFRKDEVYAVDRIWKSILAYKKAVLLVLIPLFLASGGILYYKKSAKPVVSETTIAVSKGDLYSVVAATGTISPVNSVEISSRVTGLITEVKVKENDYVKAGQTLLVLDDSSLKAQVAQYYAQLQNYQAIYERSKKLAAVGGQSAQQLETDRTNYLVAQSNYDNYASQLEYFVIKSPVDGMVIGKPTPAGQTVAQGISSPQVIMTIADMSKMQIKVLVDETDIGKVKVGQNVVFTVDSYADRNFNGKVTSISRSATTSSNVIYYPVYVDVDSADGLLYPTMTARVNIQTGESHNTLILPLSAVKEEKGQKYVKVLANGLIQQVNVQTGISDDTNVEIISGLQEGDQVVVTASKPKTSTNQNFGPPPPL</sequence>
<feature type="domain" description="YknX-like C-terminal permuted SH3-like" evidence="3">
    <location>
        <begin position="298"/>
        <end position="353"/>
    </location>
</feature>
<dbReference type="Pfam" id="PF25989">
    <property type="entry name" value="YknX_C"/>
    <property type="match status" value="1"/>
</dbReference>
<dbReference type="GO" id="GO:1990281">
    <property type="term" value="C:efflux pump complex"/>
    <property type="evidence" value="ECO:0007669"/>
    <property type="project" value="TreeGrafter"/>
</dbReference>
<evidence type="ECO:0000259" key="3">
    <source>
        <dbReference type="Pfam" id="PF25989"/>
    </source>
</evidence>